<keyword evidence="2" id="KW-1185">Reference proteome</keyword>
<gene>
    <name evidence="1" type="ORF">M422DRAFT_72436</name>
</gene>
<protein>
    <submittedName>
        <fullName evidence="1">Uncharacterized protein</fullName>
    </submittedName>
</protein>
<accession>A0A0C9U4I7</accession>
<organism evidence="1 2">
    <name type="scientific">Sphaerobolus stellatus (strain SS14)</name>
    <dbReference type="NCBI Taxonomy" id="990650"/>
    <lineage>
        <taxon>Eukaryota</taxon>
        <taxon>Fungi</taxon>
        <taxon>Dikarya</taxon>
        <taxon>Basidiomycota</taxon>
        <taxon>Agaricomycotina</taxon>
        <taxon>Agaricomycetes</taxon>
        <taxon>Phallomycetidae</taxon>
        <taxon>Geastrales</taxon>
        <taxon>Sphaerobolaceae</taxon>
        <taxon>Sphaerobolus</taxon>
    </lineage>
</organism>
<name>A0A0C9U4I7_SPHS4</name>
<proteinExistence type="predicted"/>
<dbReference type="HOGENOM" id="CLU_069683_0_0_1"/>
<dbReference type="Proteomes" id="UP000054279">
    <property type="component" value="Unassembled WGS sequence"/>
</dbReference>
<dbReference type="AlphaFoldDB" id="A0A0C9U4I7"/>
<dbReference type="EMBL" id="KN837544">
    <property type="protein sequence ID" value="KIJ24022.1"/>
    <property type="molecule type" value="Genomic_DNA"/>
</dbReference>
<evidence type="ECO:0000313" key="1">
    <source>
        <dbReference type="EMBL" id="KIJ24022.1"/>
    </source>
</evidence>
<evidence type="ECO:0000313" key="2">
    <source>
        <dbReference type="Proteomes" id="UP000054279"/>
    </source>
</evidence>
<reference evidence="1 2" key="1">
    <citation type="submission" date="2014-06" db="EMBL/GenBank/DDBJ databases">
        <title>Evolutionary Origins and Diversification of the Mycorrhizal Mutualists.</title>
        <authorList>
            <consortium name="DOE Joint Genome Institute"/>
            <consortium name="Mycorrhizal Genomics Consortium"/>
            <person name="Kohler A."/>
            <person name="Kuo A."/>
            <person name="Nagy L.G."/>
            <person name="Floudas D."/>
            <person name="Copeland A."/>
            <person name="Barry K.W."/>
            <person name="Cichocki N."/>
            <person name="Veneault-Fourrey C."/>
            <person name="LaButti K."/>
            <person name="Lindquist E.A."/>
            <person name="Lipzen A."/>
            <person name="Lundell T."/>
            <person name="Morin E."/>
            <person name="Murat C."/>
            <person name="Riley R."/>
            <person name="Ohm R."/>
            <person name="Sun H."/>
            <person name="Tunlid A."/>
            <person name="Henrissat B."/>
            <person name="Grigoriev I.V."/>
            <person name="Hibbett D.S."/>
            <person name="Martin F."/>
        </authorList>
    </citation>
    <scope>NUCLEOTIDE SEQUENCE [LARGE SCALE GENOMIC DNA]</scope>
    <source>
        <strain evidence="1 2">SS14</strain>
    </source>
</reference>
<sequence>MITRLLAHADLPRGAGRLIISQSQIHSPMGLKGRRYIQHCIPKMMPHPLDVTDSESDEISAFYVPQVFPPPKPSWVWSTPELNYYRIQYEVVPADKFFHGRKLSKARFKEPFWNEILTAQYPEDAKVSEVKEFIHSLIAWKDYQAQTRLQLASRILQMLDVVDTSINFAMNGPFCFKMNGVLMKACLPCAFITSEGYCLSSVDDVGRYRLAGLKNITNMDQLDSPVASLVAQAIAVAEHNFTRSVLTGDWQDWPDKSEKIYTCILLMHAIPIFVRIPVSKYLTSGVATGMRPRSETHVSLCIPTMIEKVENPLTSLANRDLIFRYYQALKIFMPRRIHDVIQL</sequence>